<dbReference type="PROSITE" id="PS50157">
    <property type="entry name" value="ZINC_FINGER_C2H2_2"/>
    <property type="match status" value="4"/>
</dbReference>
<evidence type="ECO:0000256" key="6">
    <source>
        <dbReference type="SAM" id="MobiDB-lite"/>
    </source>
</evidence>
<feature type="compositionally biased region" description="Basic and acidic residues" evidence="6">
    <location>
        <begin position="10"/>
        <end position="19"/>
    </location>
</feature>
<feature type="domain" description="C2H2-type" evidence="7">
    <location>
        <begin position="317"/>
        <end position="344"/>
    </location>
</feature>
<dbReference type="SMART" id="SM00355">
    <property type="entry name" value="ZnF_C2H2"/>
    <property type="match status" value="4"/>
</dbReference>
<evidence type="ECO:0000256" key="3">
    <source>
        <dbReference type="ARBA" id="ARBA00022771"/>
    </source>
</evidence>
<evidence type="ECO:0000256" key="1">
    <source>
        <dbReference type="ARBA" id="ARBA00022723"/>
    </source>
</evidence>
<keyword evidence="3 5" id="KW-0863">Zinc-finger</keyword>
<dbReference type="STRING" id="7159.Q176F2"/>
<accession>Q176F2</accession>
<dbReference type="VEuPathDB" id="VectorBase:AAEL013799"/>
<dbReference type="PaxDb" id="7159-AAEL006392-PA"/>
<reference evidence="8" key="3">
    <citation type="submission" date="2012-09" db="EMBL/GenBank/DDBJ databases">
        <authorList>
            <consortium name="VectorBase"/>
        </authorList>
    </citation>
    <scope>NUCLEOTIDE SEQUENCE</scope>
    <source>
        <strain evidence="8">Liverpool</strain>
    </source>
</reference>
<evidence type="ECO:0000256" key="2">
    <source>
        <dbReference type="ARBA" id="ARBA00022737"/>
    </source>
</evidence>
<feature type="region of interest" description="Disordered" evidence="6">
    <location>
        <begin position="1"/>
        <end position="53"/>
    </location>
</feature>
<dbReference type="EMBL" id="CH477388">
    <property type="protein sequence ID" value="EAT42024.1"/>
    <property type="molecule type" value="Genomic_DNA"/>
</dbReference>
<feature type="domain" description="C2H2-type" evidence="7">
    <location>
        <begin position="288"/>
        <end position="315"/>
    </location>
</feature>
<dbReference type="PANTHER" id="PTHR24408:SF58">
    <property type="entry name" value="TRANSCRIPTION FACTOR (TFIIIA), PUTATIVE (AFU_ORTHOLOGUE AFUA_1G05150)-RELATED"/>
    <property type="match status" value="1"/>
</dbReference>
<dbReference type="GO" id="GO:0000981">
    <property type="term" value="F:DNA-binding transcription factor activity, RNA polymerase II-specific"/>
    <property type="evidence" value="ECO:0007669"/>
    <property type="project" value="TreeGrafter"/>
</dbReference>
<dbReference type="GO" id="GO:0008270">
    <property type="term" value="F:zinc ion binding"/>
    <property type="evidence" value="ECO:0007669"/>
    <property type="project" value="UniProtKB-KW"/>
</dbReference>
<keyword evidence="1" id="KW-0479">Metal-binding</keyword>
<dbReference type="Proteomes" id="UP000682892">
    <property type="component" value="Chromosome 3"/>
</dbReference>
<reference evidence="8" key="2">
    <citation type="journal article" date="2007" name="Science">
        <title>Genome sequence of Aedes aegypti, a major arbovirus vector.</title>
        <authorList>
            <person name="Nene V."/>
            <person name="Wortman J.R."/>
            <person name="Lawson D."/>
            <person name="Haas B."/>
            <person name="Kodira C."/>
            <person name="Tu Z.J."/>
            <person name="Loftus B."/>
            <person name="Xi Z."/>
            <person name="Megy K."/>
            <person name="Grabherr M."/>
            <person name="Ren Q."/>
            <person name="Zdobnov E.M."/>
            <person name="Lobo N.F."/>
            <person name="Campbell K.S."/>
            <person name="Brown S.E."/>
            <person name="Bonaldo M.F."/>
            <person name="Zhu J."/>
            <person name="Sinkins S.P."/>
            <person name="Hogenkamp D.G."/>
            <person name="Amedeo P."/>
            <person name="Arensburger P."/>
            <person name="Atkinson P.W."/>
            <person name="Bidwell S."/>
            <person name="Biedler J."/>
            <person name="Birney E."/>
            <person name="Bruggner R.V."/>
            <person name="Costas J."/>
            <person name="Coy M.R."/>
            <person name="Crabtree J."/>
            <person name="Crawford M."/>
            <person name="Debruyn B."/>
            <person name="Decaprio D."/>
            <person name="Eiglmeier K."/>
            <person name="Eisenstadt E."/>
            <person name="El-Dorry H."/>
            <person name="Gelbart W.M."/>
            <person name="Gomes S.L."/>
            <person name="Hammond M."/>
            <person name="Hannick L.I."/>
            <person name="Hogan J.R."/>
            <person name="Holmes M.H."/>
            <person name="Jaffe D."/>
            <person name="Johnston J.S."/>
            <person name="Kennedy R.C."/>
            <person name="Koo H."/>
            <person name="Kravitz S."/>
            <person name="Kriventseva E.V."/>
            <person name="Kulp D."/>
            <person name="Labutti K."/>
            <person name="Lee E."/>
            <person name="Li S."/>
            <person name="Lovin D.D."/>
            <person name="Mao C."/>
            <person name="Mauceli E."/>
            <person name="Menck C.F."/>
            <person name="Miller J.R."/>
            <person name="Montgomery P."/>
            <person name="Mori A."/>
            <person name="Nascimento A.L."/>
            <person name="Naveira H.F."/>
            <person name="Nusbaum C."/>
            <person name="O'leary S."/>
            <person name="Orvis J."/>
            <person name="Pertea M."/>
            <person name="Quesneville H."/>
            <person name="Reidenbach K.R."/>
            <person name="Rogers Y.H."/>
            <person name="Roth C.W."/>
            <person name="Schneider J.R."/>
            <person name="Schatz M."/>
            <person name="Shumway M."/>
            <person name="Stanke M."/>
            <person name="Stinson E.O."/>
            <person name="Tubio J.M."/>
            <person name="Vanzee J.P."/>
            <person name="Verjovski-Almeida S."/>
            <person name="Werner D."/>
            <person name="White O."/>
            <person name="Wyder S."/>
            <person name="Zeng Q."/>
            <person name="Zhao Q."/>
            <person name="Zhao Y."/>
            <person name="Hill C.A."/>
            <person name="Raikhel A.S."/>
            <person name="Soares M.B."/>
            <person name="Knudson D.L."/>
            <person name="Lee N.H."/>
            <person name="Galagan J."/>
            <person name="Salzberg S.L."/>
            <person name="Paulsen I.T."/>
            <person name="Dimopoulos G."/>
            <person name="Collins F.H."/>
            <person name="Birren B."/>
            <person name="Fraser-Liggett C.M."/>
            <person name="Severson D.W."/>
        </authorList>
    </citation>
    <scope>NUCLEOTIDE SEQUENCE [LARGE SCALE GENOMIC DNA]</scope>
    <source>
        <strain evidence="8">Liverpool</strain>
    </source>
</reference>
<dbReference type="AlphaFoldDB" id="Q176F2"/>
<keyword evidence="4" id="KW-0862">Zinc</keyword>
<dbReference type="InterPro" id="IPR036236">
    <property type="entry name" value="Znf_C2H2_sf"/>
</dbReference>
<dbReference type="HOGENOM" id="CLU_714149_0_0_1"/>
<keyword evidence="2" id="KW-0677">Repeat</keyword>
<dbReference type="GO" id="GO:0005634">
    <property type="term" value="C:nucleus"/>
    <property type="evidence" value="ECO:0007669"/>
    <property type="project" value="TreeGrafter"/>
</dbReference>
<dbReference type="InterPro" id="IPR013087">
    <property type="entry name" value="Znf_C2H2_type"/>
</dbReference>
<dbReference type="Gene3D" id="3.30.160.60">
    <property type="entry name" value="Classic Zinc Finger"/>
    <property type="match status" value="3"/>
</dbReference>
<dbReference type="SUPFAM" id="SSF57667">
    <property type="entry name" value="beta-beta-alpha zinc fingers"/>
    <property type="match status" value="3"/>
</dbReference>
<feature type="compositionally biased region" description="Basic and acidic residues" evidence="6">
    <location>
        <begin position="27"/>
        <end position="37"/>
    </location>
</feature>
<feature type="domain" description="C2H2-type" evidence="7">
    <location>
        <begin position="345"/>
        <end position="372"/>
    </location>
</feature>
<feature type="domain" description="C2H2-type" evidence="7">
    <location>
        <begin position="259"/>
        <end position="287"/>
    </location>
</feature>
<reference evidence="8" key="1">
    <citation type="submission" date="2005-10" db="EMBL/GenBank/DDBJ databases">
        <authorList>
            <person name="Loftus B.J."/>
            <person name="Nene V.M."/>
            <person name="Hannick L.I."/>
            <person name="Bidwell S."/>
            <person name="Haas B."/>
            <person name="Amedeo P."/>
            <person name="Orvis J."/>
            <person name="Wortman J.R."/>
            <person name="White O.R."/>
            <person name="Salzberg S."/>
            <person name="Shumway M."/>
            <person name="Koo H."/>
            <person name="Zhao Y."/>
            <person name="Holmes M."/>
            <person name="Miller J."/>
            <person name="Schatz M."/>
            <person name="Pop M."/>
            <person name="Pai G."/>
            <person name="Utterback T."/>
            <person name="Rogers Y.-H."/>
            <person name="Kravitz S."/>
            <person name="Fraser C.M."/>
        </authorList>
    </citation>
    <scope>NUCLEOTIDE SEQUENCE</scope>
    <source>
        <strain evidence="8">Liverpool</strain>
    </source>
</reference>
<evidence type="ECO:0000259" key="7">
    <source>
        <dbReference type="PROSITE" id="PS50157"/>
    </source>
</evidence>
<organism evidence="8 9">
    <name type="scientific">Aedes aegypti</name>
    <name type="common">Yellowfever mosquito</name>
    <name type="synonym">Culex aegypti</name>
    <dbReference type="NCBI Taxonomy" id="7159"/>
    <lineage>
        <taxon>Eukaryota</taxon>
        <taxon>Metazoa</taxon>
        <taxon>Ecdysozoa</taxon>
        <taxon>Arthropoda</taxon>
        <taxon>Hexapoda</taxon>
        <taxon>Insecta</taxon>
        <taxon>Pterygota</taxon>
        <taxon>Neoptera</taxon>
        <taxon>Endopterygota</taxon>
        <taxon>Diptera</taxon>
        <taxon>Nematocera</taxon>
        <taxon>Culicoidea</taxon>
        <taxon>Culicidae</taxon>
        <taxon>Culicinae</taxon>
        <taxon>Aedini</taxon>
        <taxon>Aedes</taxon>
        <taxon>Stegomyia</taxon>
    </lineage>
</organism>
<dbReference type="PhylomeDB" id="Q176F2"/>
<protein>
    <submittedName>
        <fullName evidence="8">AAEL006392-PA</fullName>
    </submittedName>
</protein>
<dbReference type="eggNOG" id="KOG1721">
    <property type="taxonomic scope" value="Eukaryota"/>
</dbReference>
<dbReference type="GO" id="GO:0043565">
    <property type="term" value="F:sequence-specific DNA binding"/>
    <property type="evidence" value="ECO:0007669"/>
    <property type="project" value="TreeGrafter"/>
</dbReference>
<feature type="compositionally biased region" description="Basic and acidic residues" evidence="6">
    <location>
        <begin position="361"/>
        <end position="371"/>
    </location>
</feature>
<dbReference type="PANTHER" id="PTHR24408">
    <property type="entry name" value="ZINC FINGER PROTEIN"/>
    <property type="match status" value="1"/>
</dbReference>
<evidence type="ECO:0000256" key="4">
    <source>
        <dbReference type="ARBA" id="ARBA00022833"/>
    </source>
</evidence>
<evidence type="ECO:0000313" key="8">
    <source>
        <dbReference type="EMBL" id="EAT42024.1"/>
    </source>
</evidence>
<name>Q176F2_AEDAE</name>
<evidence type="ECO:0000313" key="9">
    <source>
        <dbReference type="Proteomes" id="UP000682892"/>
    </source>
</evidence>
<gene>
    <name evidence="8" type="ORF">AaeL_AAEL006392</name>
</gene>
<sequence>MSNSAQTHQQYKEHFDVKPDYANGGISEEHLAAKDGRATGSSSPEHQHAKREEEFRSHYHNPYEGFTSQFTEHPAPNMSSLYGPMFGHNSVDSIQPYQSLPNTQPYFGYPPTNTNFSSPSYRPYGVTLRDCSNDVNWRNPGDESTRRATQKVAIHISGMGRHFPETNENQPIPFTSPYSNVVLYVSGLNHLEPNPPRIPSVVEPTVEIVELPSDSELEAESVNFCPQSTVATFNGTARKKLRRGIKNTSLYKPPVISEWKCIPCNRMFRNKGGLLQHKNTHHSGERPFVCKVCGKRFHEEPKKQQHENRHAVTDKPFKCSSCPRQYLHQYDLKRHADLHHKDATFTCKYCGKGFDRHDHVRDHETSHENGTAKRPRKNLNLVKKDEE</sequence>
<feature type="region of interest" description="Disordered" evidence="6">
    <location>
        <begin position="361"/>
        <end position="387"/>
    </location>
</feature>
<evidence type="ECO:0000256" key="5">
    <source>
        <dbReference type="PROSITE-ProRule" id="PRU00042"/>
    </source>
</evidence>
<proteinExistence type="predicted"/>
<dbReference type="PROSITE" id="PS00028">
    <property type="entry name" value="ZINC_FINGER_C2H2_1"/>
    <property type="match status" value="4"/>
</dbReference>